<feature type="region of interest" description="Disordered" evidence="1">
    <location>
        <begin position="583"/>
        <end position="606"/>
    </location>
</feature>
<dbReference type="Proteomes" id="UP000053593">
    <property type="component" value="Unassembled WGS sequence"/>
</dbReference>
<feature type="region of interest" description="Disordered" evidence="1">
    <location>
        <begin position="349"/>
        <end position="409"/>
    </location>
</feature>
<feature type="domain" description="Trafficking protein particle complex subunit 13 N-terminal" evidence="2">
    <location>
        <begin position="11"/>
        <end position="189"/>
    </location>
</feature>
<dbReference type="Pfam" id="PF23647">
    <property type="entry name" value="TRAPPC13_M"/>
    <property type="match status" value="1"/>
</dbReference>
<dbReference type="InterPro" id="IPR010378">
    <property type="entry name" value="TRAPPC13"/>
</dbReference>
<dbReference type="Pfam" id="PF06159">
    <property type="entry name" value="TRAPPC13_N"/>
    <property type="match status" value="1"/>
</dbReference>
<dbReference type="OrthoDB" id="10250284at2759"/>
<feature type="domain" description="Trafficking protein particle complex subunit 13 middle" evidence="3">
    <location>
        <begin position="193"/>
        <end position="328"/>
    </location>
</feature>
<dbReference type="AlphaFoldDB" id="A0A0D0BI70"/>
<name>A0A0D0BI70_9AGAR</name>
<organism evidence="4 5">
    <name type="scientific">Collybiopsis luxurians FD-317 M1</name>
    <dbReference type="NCBI Taxonomy" id="944289"/>
    <lineage>
        <taxon>Eukaryota</taxon>
        <taxon>Fungi</taxon>
        <taxon>Dikarya</taxon>
        <taxon>Basidiomycota</taxon>
        <taxon>Agaricomycotina</taxon>
        <taxon>Agaricomycetes</taxon>
        <taxon>Agaricomycetidae</taxon>
        <taxon>Agaricales</taxon>
        <taxon>Marasmiineae</taxon>
        <taxon>Omphalotaceae</taxon>
        <taxon>Collybiopsis</taxon>
        <taxon>Collybiopsis luxurians</taxon>
    </lineage>
</organism>
<evidence type="ECO:0000313" key="4">
    <source>
        <dbReference type="EMBL" id="KIK63755.1"/>
    </source>
</evidence>
<accession>A0A0D0BI70</accession>
<feature type="compositionally biased region" description="Polar residues" evidence="1">
    <location>
        <begin position="585"/>
        <end position="596"/>
    </location>
</feature>
<dbReference type="PANTHER" id="PTHR13134:SF3">
    <property type="entry name" value="TRAFFICKING PROTEIN PARTICLE COMPLEX SUBUNIT 13"/>
    <property type="match status" value="1"/>
</dbReference>
<dbReference type="EMBL" id="KN834763">
    <property type="protein sequence ID" value="KIK63755.1"/>
    <property type="molecule type" value="Genomic_DNA"/>
</dbReference>
<dbReference type="GO" id="GO:1990072">
    <property type="term" value="C:TRAPPIII protein complex"/>
    <property type="evidence" value="ECO:0007669"/>
    <property type="project" value="TreeGrafter"/>
</dbReference>
<evidence type="ECO:0000259" key="3">
    <source>
        <dbReference type="Pfam" id="PF23647"/>
    </source>
</evidence>
<reference evidence="4 5" key="1">
    <citation type="submission" date="2014-04" db="EMBL/GenBank/DDBJ databases">
        <title>Evolutionary Origins and Diversification of the Mycorrhizal Mutualists.</title>
        <authorList>
            <consortium name="DOE Joint Genome Institute"/>
            <consortium name="Mycorrhizal Genomics Consortium"/>
            <person name="Kohler A."/>
            <person name="Kuo A."/>
            <person name="Nagy L.G."/>
            <person name="Floudas D."/>
            <person name="Copeland A."/>
            <person name="Barry K.W."/>
            <person name="Cichocki N."/>
            <person name="Veneault-Fourrey C."/>
            <person name="LaButti K."/>
            <person name="Lindquist E.A."/>
            <person name="Lipzen A."/>
            <person name="Lundell T."/>
            <person name="Morin E."/>
            <person name="Murat C."/>
            <person name="Riley R."/>
            <person name="Ohm R."/>
            <person name="Sun H."/>
            <person name="Tunlid A."/>
            <person name="Henrissat B."/>
            <person name="Grigoriev I.V."/>
            <person name="Hibbett D.S."/>
            <person name="Martin F."/>
        </authorList>
    </citation>
    <scope>NUCLEOTIDE SEQUENCE [LARGE SCALE GENOMIC DNA]</scope>
    <source>
        <strain evidence="4 5">FD-317 M1</strain>
    </source>
</reference>
<proteinExistence type="predicted"/>
<protein>
    <recommendedName>
        <fullName evidence="6">DUF974-domain-containing protein</fullName>
    </recommendedName>
</protein>
<evidence type="ECO:0000256" key="1">
    <source>
        <dbReference type="SAM" id="MobiDB-lite"/>
    </source>
</evidence>
<gene>
    <name evidence="4" type="ORF">GYMLUDRAFT_450943</name>
</gene>
<evidence type="ECO:0000259" key="2">
    <source>
        <dbReference type="Pfam" id="PF06159"/>
    </source>
</evidence>
<dbReference type="PANTHER" id="PTHR13134">
    <property type="entry name" value="TRAFFICKING PROTEIN PARTICLE COMPLEX SUBUNIT 13"/>
    <property type="match status" value="1"/>
</dbReference>
<keyword evidence="5" id="KW-1185">Reference proteome</keyword>
<dbReference type="HOGENOM" id="CLU_390303_0_0_1"/>
<evidence type="ECO:0008006" key="6">
    <source>
        <dbReference type="Google" id="ProtNLM"/>
    </source>
</evidence>
<sequence>MSSTENNPTTHLLSLKVMRVSRPALASAWQPFYSSSPSFSAHSTQSILSLQGTAPLSGHPKTLRDLTQPSELLTLPSSFGSIQLGETFSSCLSVNNEATAEIHAVTLKVEMQTATSKIILAEIGGQDTKLSPRDTLENIVHHEIKELGQHVLACTVSYQFPQSSRGVAASEETSEPNVLTFRKFYKFVVTNPLSVKTKVHAPRSPSAVMIPAERDKVFLEVHIQNLTPEPIWFERMHFEADESWDARDMNVIDIKGEHQSFYSGPTALMQPQDMRQCIYILSPKTMSLEPVAHIPGSIIPLGRLDISWRSSYGEPGRLLTSMLTRRIPLPPQPPQAPPASALPPYLKRVSASTNPPVRPRSPQLTQSRPGSPTPRAASPTPYRARASSVVSSLTQVPPSPLPTSGTLPAPTIDAHLLLRDLSRDTISVGKRFKIALTLVLSSQLAAEKRRQRLQLSLVIQHLTFPPASSLSELSSLATLRPPDPSLFSPRALSSPGFSSPSPTQAAFNYPLAHQKLLAASQEHSAIKESQVDGIVNPASDLLSSLPPPYFERVDESKRSSMSAVTFSGPSAITLPLVELEAPASAVSTESPSSDTPQGAPWPSPKHQGKLDFELEYVALRRGFATVGGVRLILIGENFVGNNDEDGSIAAVKYAELRMLKEWNVVAEVWVP</sequence>
<dbReference type="InterPro" id="IPR055427">
    <property type="entry name" value="TRAPPC13_N"/>
</dbReference>
<evidence type="ECO:0000313" key="5">
    <source>
        <dbReference type="Proteomes" id="UP000053593"/>
    </source>
</evidence>
<dbReference type="InterPro" id="IPR055429">
    <property type="entry name" value="TRAPPC13_M"/>
</dbReference>